<feature type="non-terminal residue" evidence="2">
    <location>
        <position position="249"/>
    </location>
</feature>
<evidence type="ECO:0000313" key="3">
    <source>
        <dbReference type="Proteomes" id="UP001529510"/>
    </source>
</evidence>
<dbReference type="EMBL" id="JAMKFB020000019">
    <property type="protein sequence ID" value="KAL0165942.1"/>
    <property type="molecule type" value="Genomic_DNA"/>
</dbReference>
<dbReference type="Proteomes" id="UP001529510">
    <property type="component" value="Unassembled WGS sequence"/>
</dbReference>
<reference evidence="2 3" key="1">
    <citation type="submission" date="2024-05" db="EMBL/GenBank/DDBJ databases">
        <title>Genome sequencing and assembly of Indian major carp, Cirrhinus mrigala (Hamilton, 1822).</title>
        <authorList>
            <person name="Mohindra V."/>
            <person name="Chowdhury L.M."/>
            <person name="Lal K."/>
            <person name="Jena J.K."/>
        </authorList>
    </citation>
    <scope>NUCLEOTIDE SEQUENCE [LARGE SCALE GENOMIC DNA]</scope>
    <source>
        <strain evidence="2">CM1030</strain>
        <tissue evidence="2">Blood</tissue>
    </source>
</reference>
<protein>
    <submittedName>
        <fullName evidence="2">Uncharacterized protein</fullName>
    </submittedName>
</protein>
<organism evidence="2 3">
    <name type="scientific">Cirrhinus mrigala</name>
    <name type="common">Mrigala</name>
    <dbReference type="NCBI Taxonomy" id="683832"/>
    <lineage>
        <taxon>Eukaryota</taxon>
        <taxon>Metazoa</taxon>
        <taxon>Chordata</taxon>
        <taxon>Craniata</taxon>
        <taxon>Vertebrata</taxon>
        <taxon>Euteleostomi</taxon>
        <taxon>Actinopterygii</taxon>
        <taxon>Neopterygii</taxon>
        <taxon>Teleostei</taxon>
        <taxon>Ostariophysi</taxon>
        <taxon>Cypriniformes</taxon>
        <taxon>Cyprinidae</taxon>
        <taxon>Labeoninae</taxon>
        <taxon>Labeonini</taxon>
        <taxon>Cirrhinus</taxon>
    </lineage>
</organism>
<evidence type="ECO:0000313" key="2">
    <source>
        <dbReference type="EMBL" id="KAL0165942.1"/>
    </source>
</evidence>
<feature type="region of interest" description="Disordered" evidence="1">
    <location>
        <begin position="138"/>
        <end position="157"/>
    </location>
</feature>
<keyword evidence="3" id="KW-1185">Reference proteome</keyword>
<evidence type="ECO:0000256" key="1">
    <source>
        <dbReference type="SAM" id="MobiDB-lite"/>
    </source>
</evidence>
<proteinExistence type="predicted"/>
<dbReference type="AlphaFoldDB" id="A0ABD0NWW0"/>
<sequence>MGPKPELMPEAIFDLEPKPITKSDQVCELAKIAVVKCVLVEYDSMEWITAHPSTTDKYLRNFKIFAPIISPLITYSPESPVSILALSSPMSPFLPLPPPLLGPFSPSAPPSMALPDYADPPWASRSLALSWGVDPQAPPWASDPSASSWLHTPPAPSGPRQAPSSLWLHFGQSPPWYSGPWATPLPSILLALLGSSFLLPSDFSLVLTLTDSTPYCRGPVSTCSSDGQASGFTLAPTSIGFHCGTSYWL</sequence>
<comment type="caution">
    <text evidence="2">The sequence shown here is derived from an EMBL/GenBank/DDBJ whole genome shotgun (WGS) entry which is preliminary data.</text>
</comment>
<name>A0ABD0NWW0_CIRMR</name>
<gene>
    <name evidence="2" type="ORF">M9458_037786</name>
</gene>
<accession>A0ABD0NWW0</accession>
<feature type="compositionally biased region" description="Low complexity" evidence="1">
    <location>
        <begin position="139"/>
        <end position="149"/>
    </location>
</feature>